<dbReference type="Gene3D" id="3.40.630.30">
    <property type="match status" value="1"/>
</dbReference>
<protein>
    <recommendedName>
        <fullName evidence="1">N-acetyltransferase domain-containing protein</fullName>
    </recommendedName>
</protein>
<dbReference type="Proteomes" id="UP001324427">
    <property type="component" value="Unassembled WGS sequence"/>
</dbReference>
<dbReference type="Pfam" id="PF13508">
    <property type="entry name" value="Acetyltransf_7"/>
    <property type="match status" value="1"/>
</dbReference>
<dbReference type="InterPro" id="IPR016181">
    <property type="entry name" value="Acyl_CoA_acyltransferase"/>
</dbReference>
<organism evidence="2 3">
    <name type="scientific">Oleoguttula mirabilis</name>
    <dbReference type="NCBI Taxonomy" id="1507867"/>
    <lineage>
        <taxon>Eukaryota</taxon>
        <taxon>Fungi</taxon>
        <taxon>Dikarya</taxon>
        <taxon>Ascomycota</taxon>
        <taxon>Pezizomycotina</taxon>
        <taxon>Dothideomycetes</taxon>
        <taxon>Dothideomycetidae</taxon>
        <taxon>Mycosphaerellales</taxon>
        <taxon>Teratosphaeriaceae</taxon>
        <taxon>Oleoguttula</taxon>
    </lineage>
</organism>
<name>A0AAV9JGM6_9PEZI</name>
<dbReference type="AlphaFoldDB" id="A0AAV9JGM6"/>
<dbReference type="InterPro" id="IPR000182">
    <property type="entry name" value="GNAT_dom"/>
</dbReference>
<evidence type="ECO:0000313" key="3">
    <source>
        <dbReference type="Proteomes" id="UP001324427"/>
    </source>
</evidence>
<dbReference type="SUPFAM" id="SSF55729">
    <property type="entry name" value="Acyl-CoA N-acyltransferases (Nat)"/>
    <property type="match status" value="1"/>
</dbReference>
<dbReference type="CDD" id="cd04301">
    <property type="entry name" value="NAT_SF"/>
    <property type="match status" value="1"/>
</dbReference>
<evidence type="ECO:0000259" key="1">
    <source>
        <dbReference type="PROSITE" id="PS51186"/>
    </source>
</evidence>
<keyword evidence="3" id="KW-1185">Reference proteome</keyword>
<dbReference type="PROSITE" id="PS51186">
    <property type="entry name" value="GNAT"/>
    <property type="match status" value="1"/>
</dbReference>
<gene>
    <name evidence="2" type="ORF">LTR36_004740</name>
</gene>
<reference evidence="2 3" key="1">
    <citation type="submission" date="2021-11" db="EMBL/GenBank/DDBJ databases">
        <title>Black yeast isolated from Biological Soil Crust.</title>
        <authorList>
            <person name="Kurbessoian T."/>
        </authorList>
    </citation>
    <scope>NUCLEOTIDE SEQUENCE [LARGE SCALE GENOMIC DNA]</scope>
    <source>
        <strain evidence="2 3">CCFEE 5522</strain>
    </source>
</reference>
<dbReference type="GO" id="GO:0016747">
    <property type="term" value="F:acyltransferase activity, transferring groups other than amino-acyl groups"/>
    <property type="evidence" value="ECO:0007669"/>
    <property type="project" value="InterPro"/>
</dbReference>
<accession>A0AAV9JGM6</accession>
<dbReference type="EMBL" id="JAVFHQ010000028">
    <property type="protein sequence ID" value="KAK4543966.1"/>
    <property type="molecule type" value="Genomic_DNA"/>
</dbReference>
<comment type="caution">
    <text evidence="2">The sequence shown here is derived from an EMBL/GenBank/DDBJ whole genome shotgun (WGS) entry which is preliminary data.</text>
</comment>
<evidence type="ECO:0000313" key="2">
    <source>
        <dbReference type="EMBL" id="KAK4543966.1"/>
    </source>
</evidence>
<feature type="domain" description="N-acetyltransferase" evidence="1">
    <location>
        <begin position="26"/>
        <end position="215"/>
    </location>
</feature>
<proteinExistence type="predicted"/>
<sequence length="216" mass="23576">MSPPDITTVPSSSIPAQPWWPGLHSTIIAAFHRQDTQVFPPTWTRLHSDPATGAEGLATELGPRGQLVVILEDGKPIACSGVLPFRGEDWTRSVRGVDCEADYGELTNSNLYPQAMKVKEVIADWEICCFCVHPSRRGRGLARLLLETLTNTIKPQGAVTLIANYAIDEKGGFWPRMGFTQPIGSGSVLSKGFTITPGMEGLRDDVHFRMSAKTVD</sequence>